<evidence type="ECO:0000313" key="1">
    <source>
        <dbReference type="EMBL" id="OGD75275.1"/>
    </source>
</evidence>
<gene>
    <name evidence="1" type="ORF">A2228_00475</name>
</gene>
<reference evidence="1 2" key="1">
    <citation type="journal article" date="2016" name="Nat. Commun.">
        <title>Thousands of microbial genomes shed light on interconnected biogeochemical processes in an aquifer system.</title>
        <authorList>
            <person name="Anantharaman K."/>
            <person name="Brown C.T."/>
            <person name="Hug L.A."/>
            <person name="Sharon I."/>
            <person name="Castelle C.J."/>
            <person name="Probst A.J."/>
            <person name="Thomas B.C."/>
            <person name="Singh A."/>
            <person name="Wilkins M.J."/>
            <person name="Karaoz U."/>
            <person name="Brodie E.L."/>
            <person name="Williams K.H."/>
            <person name="Hubbard S.S."/>
            <person name="Banfield J.F."/>
        </authorList>
    </citation>
    <scope>NUCLEOTIDE SEQUENCE [LARGE SCALE GENOMIC DNA]</scope>
</reference>
<dbReference type="Proteomes" id="UP000176191">
    <property type="component" value="Unassembled WGS sequence"/>
</dbReference>
<organism evidence="1 2">
    <name type="scientific">Candidatus Collierbacteria bacterium RIFOXYA2_FULL_46_10</name>
    <dbReference type="NCBI Taxonomy" id="1817726"/>
    <lineage>
        <taxon>Bacteria</taxon>
        <taxon>Candidatus Collieribacteriota</taxon>
    </lineage>
</organism>
<dbReference type="AlphaFoldDB" id="A0A1F5F6I7"/>
<comment type="caution">
    <text evidence="1">The sequence shown here is derived from an EMBL/GenBank/DDBJ whole genome shotgun (WGS) entry which is preliminary data.</text>
</comment>
<dbReference type="EMBL" id="MFAK01000011">
    <property type="protein sequence ID" value="OGD75275.1"/>
    <property type="molecule type" value="Genomic_DNA"/>
</dbReference>
<evidence type="ECO:0000313" key="2">
    <source>
        <dbReference type="Proteomes" id="UP000176191"/>
    </source>
</evidence>
<accession>A0A1F5F6I7</accession>
<protein>
    <submittedName>
        <fullName evidence="1">Uncharacterized protein</fullName>
    </submittedName>
</protein>
<proteinExistence type="predicted"/>
<sequence length="126" mass="13899">MRFCPKKEVVSELAVAVLGTDGEPRYFCPVVLGQMLAMGNFDFELGVSEPNFIIAAPNCSEENCATARAIVQNHKLSEVNVLNFGAKLPNTPTTEAMDPHGACLIHARKRKIPWNQNGNKQESREE</sequence>
<name>A0A1F5F6I7_9BACT</name>